<dbReference type="EMBL" id="VDDB01000005">
    <property type="protein sequence ID" value="TNB98435.1"/>
    <property type="molecule type" value="Genomic_DNA"/>
</dbReference>
<evidence type="ECO:0000313" key="2">
    <source>
        <dbReference type="Proteomes" id="UP000306272"/>
    </source>
</evidence>
<dbReference type="RefSeq" id="WP_139053877.1">
    <property type="nucleotide sequence ID" value="NZ_VDDB01000005.1"/>
</dbReference>
<proteinExistence type="predicted"/>
<dbReference type="AlphaFoldDB" id="A0A5C4L1P3"/>
<protein>
    <submittedName>
        <fullName evidence="1">Uncharacterized protein</fullName>
    </submittedName>
</protein>
<sequence>MVDTLAALNLRNAEEVQTLNLLHQILLTYTADELFRASNRAEGFVLGVETVKGAERGEYGRLVNTFEASATACRQEHEQ</sequence>
<accession>A0A5C4L1P3</accession>
<comment type="caution">
    <text evidence="1">The sequence shown here is derived from an EMBL/GenBank/DDBJ whole genome shotgun (WGS) entry which is preliminary data.</text>
</comment>
<keyword evidence="2" id="KW-1185">Reference proteome</keyword>
<name>A0A5C4L1P3_PSEJE</name>
<reference evidence="1" key="1">
    <citation type="submission" date="2019-06" db="EMBL/GenBank/DDBJ databases">
        <title>Pseudomonas-derived Butenolides : (Bio)synthesis of Styrolides.</title>
        <authorList>
            <person name="Klapper M."/>
            <person name="Chowdhury S."/>
            <person name="Stallforth P."/>
        </authorList>
    </citation>
    <scope>NUCLEOTIDE SEQUENCE [LARGE SCALE GENOMIC DNA]</scope>
    <source>
        <strain evidence="1">EC-S101</strain>
    </source>
</reference>
<gene>
    <name evidence="1" type="ORF">FHG55_05125</name>
</gene>
<evidence type="ECO:0000313" key="1">
    <source>
        <dbReference type="EMBL" id="TNB98435.1"/>
    </source>
</evidence>
<organism evidence="1 2">
    <name type="scientific">Pseudomonas jessenii</name>
    <dbReference type="NCBI Taxonomy" id="77298"/>
    <lineage>
        <taxon>Bacteria</taxon>
        <taxon>Pseudomonadati</taxon>
        <taxon>Pseudomonadota</taxon>
        <taxon>Gammaproteobacteria</taxon>
        <taxon>Pseudomonadales</taxon>
        <taxon>Pseudomonadaceae</taxon>
        <taxon>Pseudomonas</taxon>
    </lineage>
</organism>
<dbReference type="Proteomes" id="UP000306272">
    <property type="component" value="Unassembled WGS sequence"/>
</dbReference>